<evidence type="ECO:0000256" key="4">
    <source>
        <dbReference type="RuleBase" id="RU003495"/>
    </source>
</evidence>
<evidence type="ECO:0000256" key="1">
    <source>
        <dbReference type="ARBA" id="ARBA00023239"/>
    </source>
</evidence>
<dbReference type="SUPFAM" id="SSF50685">
    <property type="entry name" value="Barwin-like endoglucanases"/>
    <property type="match status" value="1"/>
</dbReference>
<comment type="similarity">
    <text evidence="3 4">Belongs to the RlpA family.</text>
</comment>
<protein>
    <recommendedName>
        <fullName evidence="3">Endolytic peptidoglycan transglycosylase RlpA</fullName>
        <ecNumber evidence="3">4.2.2.-</ecNumber>
    </recommendedName>
</protein>
<dbReference type="InterPro" id="IPR036908">
    <property type="entry name" value="RlpA-like_sf"/>
</dbReference>
<dbReference type="PANTHER" id="PTHR34183:SF8">
    <property type="entry name" value="ENDOLYTIC PEPTIDOGLYCAN TRANSGLYCOSYLASE RLPA-RELATED"/>
    <property type="match status" value="1"/>
</dbReference>
<dbReference type="Proteomes" id="UP000198672">
    <property type="component" value="Unassembled WGS sequence"/>
</dbReference>
<dbReference type="NCBIfam" id="TIGR00413">
    <property type="entry name" value="rlpA"/>
    <property type="match status" value="1"/>
</dbReference>
<dbReference type="EC" id="4.2.2.-" evidence="3"/>
<dbReference type="GO" id="GO:0071555">
    <property type="term" value="P:cell wall organization"/>
    <property type="evidence" value="ECO:0007669"/>
    <property type="project" value="UniProtKB-KW"/>
</dbReference>
<dbReference type="Pfam" id="PF03330">
    <property type="entry name" value="DPBB_1"/>
    <property type="match status" value="1"/>
</dbReference>
<dbReference type="HAMAP" id="MF_02071">
    <property type="entry name" value="RlpA"/>
    <property type="match status" value="1"/>
</dbReference>
<feature type="signal peptide" evidence="3">
    <location>
        <begin position="1"/>
        <end position="25"/>
    </location>
</feature>
<dbReference type="InterPro" id="IPR012997">
    <property type="entry name" value="RplA"/>
</dbReference>
<accession>A0A1H3CJG5</accession>
<dbReference type="InterPro" id="IPR034718">
    <property type="entry name" value="RlpA"/>
</dbReference>
<dbReference type="EMBL" id="FNOW01000006">
    <property type="protein sequence ID" value="SDX54245.1"/>
    <property type="molecule type" value="Genomic_DNA"/>
</dbReference>
<dbReference type="CDD" id="cd22268">
    <property type="entry name" value="DPBB_RlpA-like"/>
    <property type="match status" value="1"/>
</dbReference>
<gene>
    <name evidence="3" type="primary">rlpA</name>
    <name evidence="6" type="ORF">SAMN05421644_10636</name>
</gene>
<dbReference type="PANTHER" id="PTHR34183">
    <property type="entry name" value="ENDOLYTIC PEPTIDOGLYCAN TRANSGLYCOSYLASE RLPA"/>
    <property type="match status" value="1"/>
</dbReference>
<proteinExistence type="inferred from homology"/>
<organism evidence="6 7">
    <name type="scientific">Allochromatium warmingii</name>
    <name type="common">Chromatium warmingii</name>
    <dbReference type="NCBI Taxonomy" id="61595"/>
    <lineage>
        <taxon>Bacteria</taxon>
        <taxon>Pseudomonadati</taxon>
        <taxon>Pseudomonadota</taxon>
        <taxon>Gammaproteobacteria</taxon>
        <taxon>Chromatiales</taxon>
        <taxon>Chromatiaceae</taxon>
        <taxon>Allochromatium</taxon>
    </lineage>
</organism>
<keyword evidence="2 3" id="KW-0961">Cell wall biogenesis/degradation</keyword>
<feature type="chain" id="PRO_5011800621" description="Endolytic peptidoglycan transglycosylase RlpA" evidence="3">
    <location>
        <begin position="26"/>
        <end position="151"/>
    </location>
</feature>
<dbReference type="GO" id="GO:0008932">
    <property type="term" value="F:lytic endotransglycosylase activity"/>
    <property type="evidence" value="ECO:0007669"/>
    <property type="project" value="UniProtKB-UniRule"/>
</dbReference>
<keyword evidence="1 3" id="KW-0456">Lyase</keyword>
<name>A0A1H3CJG5_ALLWA</name>
<feature type="domain" description="RlpA-like protein double-psi beta-barrel" evidence="5">
    <location>
        <begin position="28"/>
        <end position="116"/>
    </location>
</feature>
<dbReference type="GO" id="GO:0000270">
    <property type="term" value="P:peptidoglycan metabolic process"/>
    <property type="evidence" value="ECO:0007669"/>
    <property type="project" value="UniProtKB-UniRule"/>
</dbReference>
<dbReference type="STRING" id="61595.SAMN05421644_10636"/>
<keyword evidence="3" id="KW-0732">Signal</keyword>
<dbReference type="Gene3D" id="2.40.40.10">
    <property type="entry name" value="RlpA-like domain"/>
    <property type="match status" value="1"/>
</dbReference>
<evidence type="ECO:0000313" key="7">
    <source>
        <dbReference type="Proteomes" id="UP000198672"/>
    </source>
</evidence>
<dbReference type="InterPro" id="IPR009009">
    <property type="entry name" value="RlpA-like_DPBB"/>
</dbReference>
<reference evidence="7" key="1">
    <citation type="submission" date="2016-10" db="EMBL/GenBank/DDBJ databases">
        <authorList>
            <person name="Varghese N."/>
            <person name="Submissions S."/>
        </authorList>
    </citation>
    <scope>NUCLEOTIDE SEQUENCE [LARGE SCALE GENOMIC DNA]</scope>
    <source>
        <strain evidence="7">DSM 173</strain>
    </source>
</reference>
<evidence type="ECO:0000256" key="3">
    <source>
        <dbReference type="HAMAP-Rule" id="MF_02071"/>
    </source>
</evidence>
<sequence length="151" mass="16406" precursor="true">MVNRRNWLSPLALAFSLLPMTSAQALVADGLASYYGDRFNGRRTASGERFNQHELTAAHRTLEFGTRVLVTNKANGRSVAVTINDRGPYTRGRSIDLSKGAARELGMLGRGVAPVKLRVLKDSRAPEADALPQPANPVAVAQAEQLMMDLF</sequence>
<keyword evidence="6" id="KW-0449">Lipoprotein</keyword>
<comment type="function">
    <text evidence="3">Lytic transglycosylase with a strong preference for naked glycan strands that lack stem peptides.</text>
</comment>
<evidence type="ECO:0000256" key="2">
    <source>
        <dbReference type="ARBA" id="ARBA00023316"/>
    </source>
</evidence>
<dbReference type="AlphaFoldDB" id="A0A1H3CJG5"/>
<evidence type="ECO:0000259" key="5">
    <source>
        <dbReference type="Pfam" id="PF03330"/>
    </source>
</evidence>
<keyword evidence="7" id="KW-1185">Reference proteome</keyword>
<evidence type="ECO:0000313" key="6">
    <source>
        <dbReference type="EMBL" id="SDX54245.1"/>
    </source>
</evidence>